<gene>
    <name evidence="6" type="ORF">FHP25_03870</name>
</gene>
<feature type="transmembrane region" description="Helical" evidence="5">
    <location>
        <begin position="41"/>
        <end position="63"/>
    </location>
</feature>
<dbReference type="InterPro" id="IPR038770">
    <property type="entry name" value="Na+/solute_symporter_sf"/>
</dbReference>
<dbReference type="PANTHER" id="PTHR10361">
    <property type="entry name" value="SODIUM-BILE ACID COTRANSPORTER"/>
    <property type="match status" value="1"/>
</dbReference>
<evidence type="ECO:0000313" key="7">
    <source>
        <dbReference type="Proteomes" id="UP000321638"/>
    </source>
</evidence>
<comment type="subcellular location">
    <subcellularLocation>
        <location evidence="1">Membrane</location>
        <topology evidence="1">Multi-pass membrane protein</topology>
    </subcellularLocation>
</comment>
<feature type="transmembrane region" description="Helical" evidence="5">
    <location>
        <begin position="97"/>
        <end position="118"/>
    </location>
</feature>
<dbReference type="OrthoDB" id="581741at2"/>
<evidence type="ECO:0000256" key="1">
    <source>
        <dbReference type="ARBA" id="ARBA00004141"/>
    </source>
</evidence>
<protein>
    <submittedName>
        <fullName evidence="6">Na+-dependent transporter</fullName>
    </submittedName>
</protein>
<keyword evidence="4 5" id="KW-0472">Membrane</keyword>
<evidence type="ECO:0000256" key="2">
    <source>
        <dbReference type="ARBA" id="ARBA00022692"/>
    </source>
</evidence>
<dbReference type="AlphaFoldDB" id="A0A5C8PTW4"/>
<feature type="transmembrane region" description="Helical" evidence="5">
    <location>
        <begin position="201"/>
        <end position="219"/>
    </location>
</feature>
<comment type="caution">
    <text evidence="6">The sequence shown here is derived from an EMBL/GenBank/DDBJ whole genome shotgun (WGS) entry which is preliminary data.</text>
</comment>
<evidence type="ECO:0000313" key="6">
    <source>
        <dbReference type="EMBL" id="TXL81677.1"/>
    </source>
</evidence>
<dbReference type="RefSeq" id="WP_147845585.1">
    <property type="nucleotide sequence ID" value="NZ_VDUZ01000003.1"/>
</dbReference>
<feature type="transmembrane region" description="Helical" evidence="5">
    <location>
        <begin position="254"/>
        <end position="274"/>
    </location>
</feature>
<feature type="transmembrane region" description="Helical" evidence="5">
    <location>
        <begin position="139"/>
        <end position="162"/>
    </location>
</feature>
<reference evidence="6 7" key="1">
    <citation type="submission" date="2019-06" db="EMBL/GenBank/DDBJ databases">
        <title>New taxonomy in bacterial strain CC-CFT640, isolated from vineyard.</title>
        <authorList>
            <person name="Lin S.-Y."/>
            <person name="Tsai C.-F."/>
            <person name="Young C.-C."/>
        </authorList>
    </citation>
    <scope>NUCLEOTIDE SEQUENCE [LARGE SCALE GENOMIC DNA]</scope>
    <source>
        <strain evidence="6 7">CC-CFT640</strain>
    </source>
</reference>
<feature type="transmembrane region" description="Helical" evidence="5">
    <location>
        <begin position="168"/>
        <end position="189"/>
    </location>
</feature>
<dbReference type="InterPro" id="IPR002657">
    <property type="entry name" value="BilAc:Na_symport/Acr3"/>
</dbReference>
<organism evidence="6 7">
    <name type="scientific">Vineibacter terrae</name>
    <dbReference type="NCBI Taxonomy" id="2586908"/>
    <lineage>
        <taxon>Bacteria</taxon>
        <taxon>Pseudomonadati</taxon>
        <taxon>Pseudomonadota</taxon>
        <taxon>Alphaproteobacteria</taxon>
        <taxon>Hyphomicrobiales</taxon>
        <taxon>Vineibacter</taxon>
    </lineage>
</organism>
<name>A0A5C8PTW4_9HYPH</name>
<proteinExistence type="predicted"/>
<keyword evidence="3 5" id="KW-1133">Transmembrane helix</keyword>
<dbReference type="GO" id="GO:0016020">
    <property type="term" value="C:membrane"/>
    <property type="evidence" value="ECO:0007669"/>
    <property type="project" value="UniProtKB-SubCell"/>
</dbReference>
<dbReference type="Pfam" id="PF01758">
    <property type="entry name" value="SBF"/>
    <property type="match status" value="1"/>
</dbReference>
<keyword evidence="7" id="KW-1185">Reference proteome</keyword>
<keyword evidence="2 5" id="KW-0812">Transmembrane</keyword>
<dbReference type="PANTHER" id="PTHR10361:SF28">
    <property type="entry name" value="P3 PROTEIN-RELATED"/>
    <property type="match status" value="1"/>
</dbReference>
<evidence type="ECO:0000256" key="4">
    <source>
        <dbReference type="ARBA" id="ARBA00023136"/>
    </source>
</evidence>
<sequence length="285" mass="28982">MTLASLLPIALQSSIFLLVLSLGLQADIRSALHLFMRPADLLRAIVAMNVLVPAFALAVILVFQLPHAVEVALVAIALSPVPPFLPLKAMKAGGQHAYTIGLLVAAALLSIVLIPLVLRLIDPLFPARLAMPSAAIAKVVALSVLLPLDIGILVRAVAPAIAGKAARPVIVTAAVVLVVALVPVLITAWPAILSLIGNGTVLALAALVAVGLAAGHALAGPASGESTVLALASGARHPGVAIALAHANFPDDTLVLPAMLLYLVVGALVAMPYVQWAKRSSVVPG</sequence>
<dbReference type="EMBL" id="VDUZ01000003">
    <property type="protein sequence ID" value="TXL81677.1"/>
    <property type="molecule type" value="Genomic_DNA"/>
</dbReference>
<evidence type="ECO:0000256" key="5">
    <source>
        <dbReference type="SAM" id="Phobius"/>
    </source>
</evidence>
<dbReference type="Proteomes" id="UP000321638">
    <property type="component" value="Unassembled WGS sequence"/>
</dbReference>
<evidence type="ECO:0000256" key="3">
    <source>
        <dbReference type="ARBA" id="ARBA00022989"/>
    </source>
</evidence>
<feature type="transmembrane region" description="Helical" evidence="5">
    <location>
        <begin position="68"/>
        <end position="85"/>
    </location>
</feature>
<dbReference type="InterPro" id="IPR004710">
    <property type="entry name" value="Bilac:Na_transpt"/>
</dbReference>
<dbReference type="Gene3D" id="1.20.1530.20">
    <property type="match status" value="1"/>
</dbReference>
<accession>A0A5C8PTW4</accession>